<dbReference type="Proteomes" id="UP000015388">
    <property type="component" value="Chromosome"/>
</dbReference>
<dbReference type="InterPro" id="IPR046580">
    <property type="entry name" value="DUF6640"/>
</dbReference>
<feature type="transmembrane region" description="Helical" evidence="1">
    <location>
        <begin position="30"/>
        <end position="49"/>
    </location>
</feature>
<dbReference type="EMBL" id="CP003924">
    <property type="protein sequence ID" value="AGS35401.1"/>
    <property type="molecule type" value="Genomic_DNA"/>
</dbReference>
<dbReference type="AlphaFoldDB" id="S5TKI9"/>
<protein>
    <submittedName>
        <fullName evidence="2">Uncharacterized protein</fullName>
    </submittedName>
</protein>
<dbReference type="PATRIC" id="fig|1224163.3.peg.1943"/>
<keyword evidence="3" id="KW-1185">Reference proteome</keyword>
<evidence type="ECO:0000313" key="3">
    <source>
        <dbReference type="Proteomes" id="UP000015388"/>
    </source>
</evidence>
<dbReference type="OrthoDB" id="122427at2"/>
<evidence type="ECO:0000256" key="1">
    <source>
        <dbReference type="SAM" id="Phobius"/>
    </source>
</evidence>
<dbReference type="Pfam" id="PF20345">
    <property type="entry name" value="DUF6640"/>
    <property type="match status" value="1"/>
</dbReference>
<dbReference type="STRING" id="1224163.B841_09645"/>
<proteinExistence type="predicted"/>
<sequence length="120" mass="12628">MAAATAVGGAAVDANRTHLFNPAWPPHARFHDAQTISLAALLGGGLYALHRRDDAAAGAALPALFWASMASAFLYPGTGGLQAEFPELIPRIRGVWIDERFAAGTMLGLGAVGYVLTRRR</sequence>
<feature type="transmembrane region" description="Helical" evidence="1">
    <location>
        <begin position="95"/>
        <end position="116"/>
    </location>
</feature>
<dbReference type="KEGG" id="cmd:B841_09645"/>
<keyword evidence="1" id="KW-0472">Membrane</keyword>
<dbReference type="HOGENOM" id="CLU_120565_0_0_11"/>
<name>S5TKI9_9CORY</name>
<dbReference type="eggNOG" id="ENOG5032D7M">
    <property type="taxonomic scope" value="Bacteria"/>
</dbReference>
<accession>S5TKI9</accession>
<organism evidence="2 3">
    <name type="scientific">Corynebacterium maris DSM 45190</name>
    <dbReference type="NCBI Taxonomy" id="1224163"/>
    <lineage>
        <taxon>Bacteria</taxon>
        <taxon>Bacillati</taxon>
        <taxon>Actinomycetota</taxon>
        <taxon>Actinomycetes</taxon>
        <taxon>Mycobacteriales</taxon>
        <taxon>Corynebacteriaceae</taxon>
        <taxon>Corynebacterium</taxon>
    </lineage>
</organism>
<feature type="transmembrane region" description="Helical" evidence="1">
    <location>
        <begin position="56"/>
        <end position="75"/>
    </location>
</feature>
<keyword evidence="1" id="KW-0812">Transmembrane</keyword>
<gene>
    <name evidence="2" type="ORF">B841_09645</name>
</gene>
<keyword evidence="1" id="KW-1133">Transmembrane helix</keyword>
<reference evidence="2 3" key="1">
    <citation type="submission" date="2012-11" db="EMBL/GenBank/DDBJ databases">
        <title>The complete genome sequence of Corynebacterium maris Coryn-1 (=DSM 45190).</title>
        <authorList>
            <person name="Schaffert L."/>
            <person name="Albersmeier A."/>
            <person name="Kalinowski J."/>
            <person name="Ruckert C."/>
        </authorList>
    </citation>
    <scope>NUCLEOTIDE SEQUENCE [LARGE SCALE GENOMIC DNA]</scope>
    <source>
        <strain evidence="3">Coryn-1</strain>
    </source>
</reference>
<evidence type="ECO:0000313" key="2">
    <source>
        <dbReference type="EMBL" id="AGS35401.1"/>
    </source>
</evidence>
<dbReference type="RefSeq" id="WP_020935334.1">
    <property type="nucleotide sequence ID" value="NC_021915.1"/>
</dbReference>